<dbReference type="OrthoDB" id="1099963at2"/>
<dbReference type="Gene3D" id="2.60.120.1440">
    <property type="match status" value="1"/>
</dbReference>
<accession>A0A556MX38</accession>
<keyword evidence="5" id="KW-1185">Reference proteome</keyword>
<dbReference type="InterPro" id="IPR012373">
    <property type="entry name" value="Ferrdict_sens_TM"/>
</dbReference>
<keyword evidence="1" id="KW-1133">Transmembrane helix</keyword>
<feature type="domain" description="Protein FecR C-terminal" evidence="3">
    <location>
        <begin position="298"/>
        <end position="365"/>
    </location>
</feature>
<feature type="domain" description="FecR protein" evidence="2">
    <location>
        <begin position="168"/>
        <end position="265"/>
    </location>
</feature>
<proteinExistence type="predicted"/>
<evidence type="ECO:0000256" key="1">
    <source>
        <dbReference type="SAM" id="Phobius"/>
    </source>
</evidence>
<protein>
    <submittedName>
        <fullName evidence="4">FecR family protein</fullName>
    </submittedName>
</protein>
<dbReference type="Proteomes" id="UP000318733">
    <property type="component" value="Unassembled WGS sequence"/>
</dbReference>
<evidence type="ECO:0000313" key="4">
    <source>
        <dbReference type="EMBL" id="TSJ44477.1"/>
    </source>
</evidence>
<name>A0A556MX38_9SPHI</name>
<dbReference type="Pfam" id="PF16344">
    <property type="entry name" value="FecR_C"/>
    <property type="match status" value="1"/>
</dbReference>
<dbReference type="PIRSF" id="PIRSF018266">
    <property type="entry name" value="FecR"/>
    <property type="match status" value="1"/>
</dbReference>
<organism evidence="4 5">
    <name type="scientific">Mucilaginibacter corticis</name>
    <dbReference type="NCBI Taxonomy" id="2597670"/>
    <lineage>
        <taxon>Bacteria</taxon>
        <taxon>Pseudomonadati</taxon>
        <taxon>Bacteroidota</taxon>
        <taxon>Sphingobacteriia</taxon>
        <taxon>Sphingobacteriales</taxon>
        <taxon>Sphingobacteriaceae</taxon>
        <taxon>Mucilaginibacter</taxon>
    </lineage>
</organism>
<reference evidence="4 5" key="1">
    <citation type="submission" date="2019-07" db="EMBL/GenBank/DDBJ databases">
        <authorList>
            <person name="Huq M.A."/>
        </authorList>
    </citation>
    <scope>NUCLEOTIDE SEQUENCE [LARGE SCALE GENOMIC DNA]</scope>
    <source>
        <strain evidence="4 5">MAH-19</strain>
    </source>
</reference>
<dbReference type="PANTHER" id="PTHR30273">
    <property type="entry name" value="PERIPLASMIC SIGNAL SENSOR AND SIGMA FACTOR ACTIVATOR FECR-RELATED"/>
    <property type="match status" value="1"/>
</dbReference>
<dbReference type="InterPro" id="IPR006860">
    <property type="entry name" value="FecR"/>
</dbReference>
<sequence>MQERELKALLQKLKDGSASQEDKDFIESWYLQYVKDAPSNHLSAEEIAEDAVEIWSVLQPTVAARKIMPLWTRIAAAGSIIIFFSIGIYFILRNRYATNDNVSKINQSHDIAPGRNQATLTLANGQTILLTKNMSGQIAKQGKTTVQAANGQLIYQASDAEQIIAYNTISTAKGEQSPYPITLADGTRIWLNAESKISFPTAFNQKERVVKLTGEAYFEVKHNVNHPFKVETAGQIIEDIGTSFNVNAYPDEKVIKTTLAEGIVKVNNLTLKPGQQTDGLSVKNVNVAPYTAWRTGDFDFQDENIESIMRQLARWYNIEVEYSGRIPEDGYTATISRKRNISAILRALERAQSIHFRIEGRRVIVSK</sequence>
<dbReference type="InterPro" id="IPR032508">
    <property type="entry name" value="FecR_C"/>
</dbReference>
<evidence type="ECO:0000259" key="2">
    <source>
        <dbReference type="Pfam" id="PF04773"/>
    </source>
</evidence>
<dbReference type="EMBL" id="VLPK01000001">
    <property type="protein sequence ID" value="TSJ44477.1"/>
    <property type="molecule type" value="Genomic_DNA"/>
</dbReference>
<evidence type="ECO:0000313" key="5">
    <source>
        <dbReference type="Proteomes" id="UP000318733"/>
    </source>
</evidence>
<comment type="caution">
    <text evidence="4">The sequence shown here is derived from an EMBL/GenBank/DDBJ whole genome shotgun (WGS) entry which is preliminary data.</text>
</comment>
<dbReference type="AlphaFoldDB" id="A0A556MX38"/>
<keyword evidence="1" id="KW-0472">Membrane</keyword>
<dbReference type="GO" id="GO:0016989">
    <property type="term" value="F:sigma factor antagonist activity"/>
    <property type="evidence" value="ECO:0007669"/>
    <property type="project" value="TreeGrafter"/>
</dbReference>
<evidence type="ECO:0000259" key="3">
    <source>
        <dbReference type="Pfam" id="PF16344"/>
    </source>
</evidence>
<gene>
    <name evidence="4" type="ORF">FO440_09950</name>
</gene>
<dbReference type="PANTHER" id="PTHR30273:SF2">
    <property type="entry name" value="PROTEIN FECR"/>
    <property type="match status" value="1"/>
</dbReference>
<dbReference type="Gene3D" id="3.55.50.30">
    <property type="match status" value="1"/>
</dbReference>
<feature type="transmembrane region" description="Helical" evidence="1">
    <location>
        <begin position="74"/>
        <end position="92"/>
    </location>
</feature>
<dbReference type="Pfam" id="PF04773">
    <property type="entry name" value="FecR"/>
    <property type="match status" value="1"/>
</dbReference>
<keyword evidence="1" id="KW-0812">Transmembrane</keyword>